<sequence>MEVNFLKVGNLLDTSEKNEKEEKKVFKLQTALCSICNEESSGIHFGAESCGSCSAFFRRSIVMGKIYSCQAIYCKTENKWKKCKACRLKKCFEMGMVKSAVQNKRDAIGKQSKQGVLAKSIMKNSSSPLNKLNFPSFRTIININFTPDVFQYQPFYCLNSEEKSENVLEEIFEKYQTLNKERKLLYSDRNSIDLFNDDLKFEPTELKDFSECIFLIWRIEPRLLIKFISSNKFLNCLCSEEKLKIYKHFIPHFQALEEPYLTWINGGLDLNWWMMPNKTYIDMNKADEYFSNEKVLTNLKLDKETTVKLFVPSFKNALELVAKVMATNNINEYEMIFLIALILFDTTISDIKKETISLLEKLKDQAFKDIYFYEKYHNNCSQADVRIGNIIMILSGVKIHAKTVTENLHLLRTFSILPKEKLFDMNSFV</sequence>
<dbReference type="GO" id="GO:0005634">
    <property type="term" value="C:nucleus"/>
    <property type="evidence" value="ECO:0007669"/>
    <property type="project" value="UniProtKB-SubCell"/>
</dbReference>
<dbReference type="SMART" id="SM00430">
    <property type="entry name" value="HOLI"/>
    <property type="match status" value="1"/>
</dbReference>
<feature type="domain" description="NR LBD" evidence="13">
    <location>
        <begin position="163"/>
        <end position="429"/>
    </location>
</feature>
<dbReference type="AlphaFoldDB" id="A0A0N5A3S3"/>
<evidence type="ECO:0000256" key="10">
    <source>
        <dbReference type="ARBA" id="ARBA00023242"/>
    </source>
</evidence>
<evidence type="ECO:0000256" key="1">
    <source>
        <dbReference type="ARBA" id="ARBA00004123"/>
    </source>
</evidence>
<keyword evidence="3 11" id="KW-0479">Metal-binding</keyword>
<dbReference type="GO" id="GO:0000978">
    <property type="term" value="F:RNA polymerase II cis-regulatory region sequence-specific DNA binding"/>
    <property type="evidence" value="ECO:0007669"/>
    <property type="project" value="InterPro"/>
</dbReference>
<evidence type="ECO:0000256" key="8">
    <source>
        <dbReference type="ARBA" id="ARBA00023163"/>
    </source>
</evidence>
<evidence type="ECO:0000256" key="11">
    <source>
        <dbReference type="RuleBase" id="RU004334"/>
    </source>
</evidence>
<dbReference type="PRINTS" id="PR00047">
    <property type="entry name" value="STROIDFINGER"/>
</dbReference>
<dbReference type="GO" id="GO:0003700">
    <property type="term" value="F:DNA-binding transcription factor activity"/>
    <property type="evidence" value="ECO:0007669"/>
    <property type="project" value="InterPro"/>
</dbReference>
<evidence type="ECO:0000256" key="9">
    <source>
        <dbReference type="ARBA" id="ARBA00023170"/>
    </source>
</evidence>
<dbReference type="InterPro" id="IPR049636">
    <property type="entry name" value="HNF4-like_DBD"/>
</dbReference>
<dbReference type="PROSITE" id="PS00031">
    <property type="entry name" value="NUCLEAR_REC_DBD_1"/>
    <property type="match status" value="1"/>
</dbReference>
<evidence type="ECO:0000256" key="6">
    <source>
        <dbReference type="ARBA" id="ARBA00023015"/>
    </source>
</evidence>
<dbReference type="InterPro" id="IPR000536">
    <property type="entry name" value="Nucl_hrmn_rcpt_lig-bd"/>
</dbReference>
<dbReference type="Pfam" id="PF00105">
    <property type="entry name" value="zf-C4"/>
    <property type="match status" value="1"/>
</dbReference>
<evidence type="ECO:0000313" key="14">
    <source>
        <dbReference type="Proteomes" id="UP000038045"/>
    </source>
</evidence>
<accession>A0A0N5A3S3</accession>
<evidence type="ECO:0000256" key="2">
    <source>
        <dbReference type="ARBA" id="ARBA00005993"/>
    </source>
</evidence>
<dbReference type="Gene3D" id="3.30.50.10">
    <property type="entry name" value="Erythroid Transcription Factor GATA-1, subunit A"/>
    <property type="match status" value="1"/>
</dbReference>
<dbReference type="Gene3D" id="1.10.565.10">
    <property type="entry name" value="Retinoid X Receptor"/>
    <property type="match status" value="1"/>
</dbReference>
<evidence type="ECO:0000256" key="3">
    <source>
        <dbReference type="ARBA" id="ARBA00022723"/>
    </source>
</evidence>
<dbReference type="SMART" id="SM00399">
    <property type="entry name" value="ZnF_C4"/>
    <property type="match status" value="1"/>
</dbReference>
<dbReference type="PANTHER" id="PTHR46011">
    <property type="entry name" value="NUCLEAR HORMONE RECEPTOR FAMILY MEMBER NHR-86-RELATED"/>
    <property type="match status" value="1"/>
</dbReference>
<dbReference type="STRING" id="131310.A0A0N5A3S3"/>
<protein>
    <submittedName>
        <fullName evidence="15">Nuclear receptor</fullName>
    </submittedName>
</protein>
<comment type="subcellular location">
    <subcellularLocation>
        <location evidence="1 11">Nucleus</location>
    </subcellularLocation>
</comment>
<dbReference type="Proteomes" id="UP000038045">
    <property type="component" value="Unplaced"/>
</dbReference>
<keyword evidence="10 11" id="KW-0539">Nucleus</keyword>
<dbReference type="Pfam" id="PF00104">
    <property type="entry name" value="Hormone_recep"/>
    <property type="match status" value="1"/>
</dbReference>
<dbReference type="PROSITE" id="PS51843">
    <property type="entry name" value="NR_LBD"/>
    <property type="match status" value="1"/>
</dbReference>
<keyword evidence="9 11" id="KW-0675">Receptor</keyword>
<dbReference type="PROSITE" id="PS51030">
    <property type="entry name" value="NUCLEAR_REC_DBD_2"/>
    <property type="match status" value="1"/>
</dbReference>
<dbReference type="InterPro" id="IPR035500">
    <property type="entry name" value="NHR-like_dom_sf"/>
</dbReference>
<keyword evidence="5 11" id="KW-0862">Zinc</keyword>
<keyword evidence="6 11" id="KW-0805">Transcription regulation</keyword>
<evidence type="ECO:0000256" key="7">
    <source>
        <dbReference type="ARBA" id="ARBA00023125"/>
    </source>
</evidence>
<dbReference type="SUPFAM" id="SSF57716">
    <property type="entry name" value="Glucocorticoid receptor-like (DNA-binding domain)"/>
    <property type="match status" value="1"/>
</dbReference>
<keyword evidence="14" id="KW-1185">Reference proteome</keyword>
<feature type="domain" description="Nuclear receptor" evidence="12">
    <location>
        <begin position="30"/>
        <end position="103"/>
    </location>
</feature>
<keyword evidence="4 11" id="KW-0863">Zinc-finger</keyword>
<evidence type="ECO:0000259" key="12">
    <source>
        <dbReference type="PROSITE" id="PS51030"/>
    </source>
</evidence>
<reference evidence="15" key="1">
    <citation type="submission" date="2017-02" db="UniProtKB">
        <authorList>
            <consortium name="WormBaseParasite"/>
        </authorList>
    </citation>
    <scope>IDENTIFICATION</scope>
</reference>
<evidence type="ECO:0000256" key="4">
    <source>
        <dbReference type="ARBA" id="ARBA00022771"/>
    </source>
</evidence>
<dbReference type="WBParaSite" id="PTRK_0001627700.1">
    <property type="protein sequence ID" value="PTRK_0001627700.1"/>
    <property type="gene ID" value="PTRK_0001627700"/>
</dbReference>
<evidence type="ECO:0000259" key="13">
    <source>
        <dbReference type="PROSITE" id="PS51843"/>
    </source>
</evidence>
<proteinExistence type="inferred from homology"/>
<dbReference type="CDD" id="cd06960">
    <property type="entry name" value="NR_DBD_HNF4A"/>
    <property type="match status" value="1"/>
</dbReference>
<dbReference type="GO" id="GO:0008270">
    <property type="term" value="F:zinc ion binding"/>
    <property type="evidence" value="ECO:0007669"/>
    <property type="project" value="UniProtKB-KW"/>
</dbReference>
<dbReference type="SUPFAM" id="SSF48508">
    <property type="entry name" value="Nuclear receptor ligand-binding domain"/>
    <property type="match status" value="1"/>
</dbReference>
<evidence type="ECO:0000256" key="5">
    <source>
        <dbReference type="ARBA" id="ARBA00022833"/>
    </source>
</evidence>
<comment type="similarity">
    <text evidence="2 11">Belongs to the nuclear hormone receptor family.</text>
</comment>
<dbReference type="InterPro" id="IPR001628">
    <property type="entry name" value="Znf_hrmn_rcpt"/>
</dbReference>
<evidence type="ECO:0000313" key="15">
    <source>
        <dbReference type="WBParaSite" id="PTRK_0001627700.1"/>
    </source>
</evidence>
<dbReference type="InterPro" id="IPR013088">
    <property type="entry name" value="Znf_NHR/GATA"/>
</dbReference>
<name>A0A0N5A3S3_PARTI</name>
<keyword evidence="8 11" id="KW-0804">Transcription</keyword>
<dbReference type="PANTHER" id="PTHR46011:SF16">
    <property type="entry name" value="NUCLEAR HORMONE RECEPTOR FAMILY MEMBER NHR-66"/>
    <property type="match status" value="1"/>
</dbReference>
<keyword evidence="7 11" id="KW-0238">DNA-binding</keyword>
<organism evidence="14 15">
    <name type="scientific">Parastrongyloides trichosuri</name>
    <name type="common">Possum-specific nematode worm</name>
    <dbReference type="NCBI Taxonomy" id="131310"/>
    <lineage>
        <taxon>Eukaryota</taxon>
        <taxon>Metazoa</taxon>
        <taxon>Ecdysozoa</taxon>
        <taxon>Nematoda</taxon>
        <taxon>Chromadorea</taxon>
        <taxon>Rhabditida</taxon>
        <taxon>Tylenchina</taxon>
        <taxon>Panagrolaimomorpha</taxon>
        <taxon>Strongyloidoidea</taxon>
        <taxon>Strongyloididae</taxon>
        <taxon>Parastrongyloides</taxon>
    </lineage>
</organism>